<dbReference type="EMBL" id="CP090165">
    <property type="protein sequence ID" value="UJO15534.1"/>
    <property type="molecule type" value="Genomic_DNA"/>
</dbReference>
<protein>
    <submittedName>
        <fullName evidence="2">Uncharacterized protein</fullName>
    </submittedName>
</protein>
<evidence type="ECO:0000313" key="3">
    <source>
        <dbReference type="Proteomes" id="UP000756132"/>
    </source>
</evidence>
<feature type="region of interest" description="Disordered" evidence="1">
    <location>
        <begin position="1"/>
        <end position="122"/>
    </location>
</feature>
<accession>A0A9Q8LE37</accession>
<dbReference type="RefSeq" id="XP_047759900.1">
    <property type="nucleotide sequence ID" value="XM_047907270.1"/>
</dbReference>
<feature type="compositionally biased region" description="Low complexity" evidence="1">
    <location>
        <begin position="1"/>
        <end position="20"/>
    </location>
</feature>
<keyword evidence="3" id="KW-1185">Reference proteome</keyword>
<feature type="region of interest" description="Disordered" evidence="1">
    <location>
        <begin position="232"/>
        <end position="255"/>
    </location>
</feature>
<dbReference type="Proteomes" id="UP000756132">
    <property type="component" value="Chromosome 3"/>
</dbReference>
<feature type="compositionally biased region" description="Basic and acidic residues" evidence="1">
    <location>
        <begin position="22"/>
        <end position="39"/>
    </location>
</feature>
<dbReference type="AlphaFoldDB" id="A0A9Q8LE37"/>
<dbReference type="KEGG" id="ffu:CLAFUR5_08122"/>
<reference evidence="2" key="2">
    <citation type="journal article" date="2022" name="Microb. Genom.">
        <title>A chromosome-scale genome assembly of the tomato pathogen Cladosporium fulvum reveals a compartmentalized genome architecture and the presence of a dispensable chromosome.</title>
        <authorList>
            <person name="Zaccaron A.Z."/>
            <person name="Chen L.H."/>
            <person name="Samaras A."/>
            <person name="Stergiopoulos I."/>
        </authorList>
    </citation>
    <scope>NUCLEOTIDE SEQUENCE</scope>
    <source>
        <strain evidence="2">Race5_Kim</strain>
    </source>
</reference>
<gene>
    <name evidence="2" type="ORF">CLAFUR5_08122</name>
</gene>
<organism evidence="2 3">
    <name type="scientific">Passalora fulva</name>
    <name type="common">Tomato leaf mold</name>
    <name type="synonym">Cladosporium fulvum</name>
    <dbReference type="NCBI Taxonomy" id="5499"/>
    <lineage>
        <taxon>Eukaryota</taxon>
        <taxon>Fungi</taxon>
        <taxon>Dikarya</taxon>
        <taxon>Ascomycota</taxon>
        <taxon>Pezizomycotina</taxon>
        <taxon>Dothideomycetes</taxon>
        <taxon>Dothideomycetidae</taxon>
        <taxon>Mycosphaerellales</taxon>
        <taxon>Mycosphaerellaceae</taxon>
        <taxon>Fulvia</taxon>
    </lineage>
</organism>
<sequence>MSTTSDEGDASSSDSSPQTTPEKFKMSKKQRLEKWKRVGESGGVGILEKARARLRAMKPKGDEQSSNPPKAQPAAQTVPPASKQPVTSLPQRAPSKVVKPAQRPASRPSTRPATTLPSNIDSGNAARAIAAFRQEQRRKLPPKGIFTAPQPGLKRVMPIPVHAPPPPLQQYRNPLANAYWSYIPAMREGNPVSGLSSAPSFMMNPLHVPQEERVAELVRLHEQYQQTGEIGGLPIATPKQQRGPGVARGGYYQWH</sequence>
<evidence type="ECO:0000256" key="1">
    <source>
        <dbReference type="SAM" id="MobiDB-lite"/>
    </source>
</evidence>
<dbReference type="GeneID" id="71988000"/>
<feature type="compositionally biased region" description="Polar residues" evidence="1">
    <location>
        <begin position="107"/>
        <end position="122"/>
    </location>
</feature>
<evidence type="ECO:0000313" key="2">
    <source>
        <dbReference type="EMBL" id="UJO15534.1"/>
    </source>
</evidence>
<reference evidence="2" key="1">
    <citation type="submission" date="2021-12" db="EMBL/GenBank/DDBJ databases">
        <authorList>
            <person name="Zaccaron A."/>
            <person name="Stergiopoulos I."/>
        </authorList>
    </citation>
    <scope>NUCLEOTIDE SEQUENCE</scope>
    <source>
        <strain evidence="2">Race5_Kim</strain>
    </source>
</reference>
<name>A0A9Q8LE37_PASFU</name>
<proteinExistence type="predicted"/>